<dbReference type="OrthoDB" id="152576at2"/>
<dbReference type="Pfam" id="PF00072">
    <property type="entry name" value="Response_reg"/>
    <property type="match status" value="1"/>
</dbReference>
<dbReference type="RefSeq" id="WP_012876028.1">
    <property type="nucleotide sequence ID" value="NC_013526.1"/>
</dbReference>
<gene>
    <name evidence="6" type="ordered locus">Tter_2094</name>
</gene>
<dbReference type="HOGENOM" id="CLU_000445_30_8_0"/>
<name>D1CGX6_THET1</name>
<dbReference type="PANTHER" id="PTHR48111">
    <property type="entry name" value="REGULATOR OF RPOS"/>
    <property type="match status" value="1"/>
</dbReference>
<dbReference type="InterPro" id="IPR011006">
    <property type="entry name" value="CheY-like_superfamily"/>
</dbReference>
<dbReference type="AlphaFoldDB" id="D1CGX6"/>
<evidence type="ECO:0000313" key="6">
    <source>
        <dbReference type="EMBL" id="ACZ42997.1"/>
    </source>
</evidence>
<feature type="domain" description="OmpR/PhoB-type" evidence="5">
    <location>
        <begin position="131"/>
        <end position="227"/>
    </location>
</feature>
<dbReference type="InterPro" id="IPR039420">
    <property type="entry name" value="WalR-like"/>
</dbReference>
<dbReference type="PROSITE" id="PS50110">
    <property type="entry name" value="RESPONSE_REGULATORY"/>
    <property type="match status" value="1"/>
</dbReference>
<organism evidence="6 7">
    <name type="scientific">Thermobaculum terrenum (strain ATCC BAA-798 / CCMEE 7001 / YNP1)</name>
    <dbReference type="NCBI Taxonomy" id="525904"/>
    <lineage>
        <taxon>Bacteria</taxon>
        <taxon>Bacillati</taxon>
        <taxon>Chloroflexota</taxon>
        <taxon>Chloroflexia</taxon>
        <taxon>Candidatus Thermobaculales</taxon>
        <taxon>Candidatus Thermobaculaceae</taxon>
        <taxon>Thermobaculum</taxon>
    </lineage>
</organism>
<keyword evidence="1 3" id="KW-0238">DNA-binding</keyword>
<dbReference type="Proteomes" id="UP000000323">
    <property type="component" value="Chromosome 2"/>
</dbReference>
<keyword evidence="7" id="KW-1185">Reference proteome</keyword>
<dbReference type="CDD" id="cd00383">
    <property type="entry name" value="trans_reg_C"/>
    <property type="match status" value="1"/>
</dbReference>
<accession>D1CGX6</accession>
<evidence type="ECO:0000256" key="2">
    <source>
        <dbReference type="PROSITE-ProRule" id="PRU00169"/>
    </source>
</evidence>
<dbReference type="SUPFAM" id="SSF52172">
    <property type="entry name" value="CheY-like"/>
    <property type="match status" value="1"/>
</dbReference>
<dbReference type="SMART" id="SM00448">
    <property type="entry name" value="REC"/>
    <property type="match status" value="1"/>
</dbReference>
<dbReference type="Gene3D" id="3.40.50.2300">
    <property type="match status" value="1"/>
</dbReference>
<dbReference type="GO" id="GO:0005829">
    <property type="term" value="C:cytosol"/>
    <property type="evidence" value="ECO:0007669"/>
    <property type="project" value="TreeGrafter"/>
</dbReference>
<evidence type="ECO:0000256" key="1">
    <source>
        <dbReference type="ARBA" id="ARBA00023125"/>
    </source>
</evidence>
<evidence type="ECO:0000256" key="3">
    <source>
        <dbReference type="PROSITE-ProRule" id="PRU01091"/>
    </source>
</evidence>
<dbReference type="GO" id="GO:0000156">
    <property type="term" value="F:phosphorelay response regulator activity"/>
    <property type="evidence" value="ECO:0007669"/>
    <property type="project" value="TreeGrafter"/>
</dbReference>
<dbReference type="Gene3D" id="1.10.10.10">
    <property type="entry name" value="Winged helix-like DNA-binding domain superfamily/Winged helix DNA-binding domain"/>
    <property type="match status" value="1"/>
</dbReference>
<evidence type="ECO:0000259" key="4">
    <source>
        <dbReference type="PROSITE" id="PS50110"/>
    </source>
</evidence>
<reference evidence="7" key="1">
    <citation type="journal article" date="2010" name="Stand. Genomic Sci.">
        <title>Complete genome sequence of 'Thermobaculum terrenum' type strain (YNP1).</title>
        <authorList>
            <person name="Kiss H."/>
            <person name="Cleland D."/>
            <person name="Lapidus A."/>
            <person name="Lucas S."/>
            <person name="Glavina Del Rio T."/>
            <person name="Nolan M."/>
            <person name="Tice H."/>
            <person name="Han C."/>
            <person name="Goodwin L."/>
            <person name="Pitluck S."/>
            <person name="Liolios K."/>
            <person name="Ivanova N."/>
            <person name="Mavromatis K."/>
            <person name="Ovchinnikova G."/>
            <person name="Pati A."/>
            <person name="Chen A."/>
            <person name="Palaniappan K."/>
            <person name="Land M."/>
            <person name="Hauser L."/>
            <person name="Chang Y."/>
            <person name="Jeffries C."/>
            <person name="Lu M."/>
            <person name="Brettin T."/>
            <person name="Detter J."/>
            <person name="Goker M."/>
            <person name="Tindall B."/>
            <person name="Beck B."/>
            <person name="McDermott T."/>
            <person name="Woyke T."/>
            <person name="Bristow J."/>
            <person name="Eisen J."/>
            <person name="Markowitz V."/>
            <person name="Hugenholtz P."/>
            <person name="Kyrpides N."/>
            <person name="Klenk H."/>
            <person name="Cheng J."/>
        </authorList>
    </citation>
    <scope>NUCLEOTIDE SEQUENCE [LARGE SCALE GENOMIC DNA]</scope>
    <source>
        <strain evidence="7">ATCC BAA-798 / YNP1</strain>
    </source>
</reference>
<dbReference type="STRING" id="525904.Tter_2094"/>
<dbReference type="SMART" id="SM00862">
    <property type="entry name" value="Trans_reg_C"/>
    <property type="match status" value="1"/>
</dbReference>
<dbReference type="InterPro" id="IPR001867">
    <property type="entry name" value="OmpR/PhoB-type_DNA-bd"/>
</dbReference>
<dbReference type="EMBL" id="CP001826">
    <property type="protein sequence ID" value="ACZ42997.1"/>
    <property type="molecule type" value="Genomic_DNA"/>
</dbReference>
<sequence length="231" mass="25574">MLGPRGARVLVVEDEPPILRMLASNLRSHGMQVLTAATLREAMEKHATFRPDVILLDLRLPDGRGEELIRQVRLTSTVPIIVLSAYGEEGQKVAALEMGADDYLTKPFGVKELLARIRVALRRAAGKASGEPEVRVGELTLDLANRRVTVDGQQVQLTPTEYALLKVLAVHLNKVLTDSQLLNEVWGQAYGSEPHYLHVYVSRLRRKLGPAAKYLVTEPGVGYRLLSPEEL</sequence>
<dbReference type="InterPro" id="IPR036388">
    <property type="entry name" value="WH-like_DNA-bd_sf"/>
</dbReference>
<dbReference type="Gene3D" id="6.10.250.690">
    <property type="match status" value="1"/>
</dbReference>
<dbReference type="PANTHER" id="PTHR48111:SF50">
    <property type="entry name" value="KDP OPERON TRANSCRIPTIONAL REGULATORY PROTEIN KDPE"/>
    <property type="match status" value="1"/>
</dbReference>
<dbReference type="Pfam" id="PF00486">
    <property type="entry name" value="Trans_reg_C"/>
    <property type="match status" value="1"/>
</dbReference>
<protein>
    <submittedName>
        <fullName evidence="6">Two component transcriptional regulator, winged helix family</fullName>
    </submittedName>
</protein>
<dbReference type="GO" id="GO:0000976">
    <property type="term" value="F:transcription cis-regulatory region binding"/>
    <property type="evidence" value="ECO:0007669"/>
    <property type="project" value="TreeGrafter"/>
</dbReference>
<dbReference type="GO" id="GO:0006355">
    <property type="term" value="P:regulation of DNA-templated transcription"/>
    <property type="evidence" value="ECO:0007669"/>
    <property type="project" value="InterPro"/>
</dbReference>
<dbReference type="eggNOG" id="COG0745">
    <property type="taxonomic scope" value="Bacteria"/>
</dbReference>
<proteinExistence type="predicted"/>
<keyword evidence="2" id="KW-0597">Phosphoprotein</keyword>
<dbReference type="PROSITE" id="PS51755">
    <property type="entry name" value="OMPR_PHOB"/>
    <property type="match status" value="1"/>
</dbReference>
<feature type="DNA-binding region" description="OmpR/PhoB-type" evidence="3">
    <location>
        <begin position="131"/>
        <end position="227"/>
    </location>
</feature>
<dbReference type="KEGG" id="ttr:Tter_2094"/>
<evidence type="ECO:0000313" key="7">
    <source>
        <dbReference type="Proteomes" id="UP000000323"/>
    </source>
</evidence>
<dbReference type="InterPro" id="IPR001789">
    <property type="entry name" value="Sig_transdc_resp-reg_receiver"/>
</dbReference>
<feature type="modified residue" description="4-aspartylphosphate" evidence="2">
    <location>
        <position position="57"/>
    </location>
</feature>
<evidence type="ECO:0000259" key="5">
    <source>
        <dbReference type="PROSITE" id="PS51755"/>
    </source>
</evidence>
<feature type="domain" description="Response regulatory" evidence="4">
    <location>
        <begin position="8"/>
        <end position="121"/>
    </location>
</feature>
<dbReference type="GO" id="GO:0032993">
    <property type="term" value="C:protein-DNA complex"/>
    <property type="evidence" value="ECO:0007669"/>
    <property type="project" value="TreeGrafter"/>
</dbReference>